<keyword evidence="2" id="KW-0012">Acyltransferase</keyword>
<proteinExistence type="predicted"/>
<dbReference type="GO" id="GO:0016747">
    <property type="term" value="F:acyltransferase activity, transferring groups other than amino-acyl groups"/>
    <property type="evidence" value="ECO:0007669"/>
    <property type="project" value="InterPro"/>
</dbReference>
<dbReference type="Proteomes" id="UP000234479">
    <property type="component" value="Unassembled WGS sequence"/>
</dbReference>
<accession>A0A2N5DQC1</accession>
<evidence type="ECO:0000313" key="4">
    <source>
        <dbReference type="EMBL" id="PLR28260.1"/>
    </source>
</evidence>
<sequence length="145" mass="15928">MISYRPSFPDDGERIVEIWRRAVDATHDFLSPEDRIAIEAEVQAFLPTAPMWVAVDEADVAVAFMLLDGAHMQALFVDPDHRGTGVGRNLVTLALATQSTLTTDVNEQNAQAVGFYERMGFTVTGRSPVDGQGRAYPLVHLRRGG</sequence>
<dbReference type="PANTHER" id="PTHR43800">
    <property type="entry name" value="PEPTIDYL-LYSINE N-ACETYLTRANSFERASE YJAB"/>
    <property type="match status" value="1"/>
</dbReference>
<dbReference type="NCBIfam" id="NF007807">
    <property type="entry name" value="PRK10514.1"/>
    <property type="match status" value="1"/>
</dbReference>
<feature type="domain" description="N-acetyltransferase" evidence="3">
    <location>
        <begin position="2"/>
        <end position="143"/>
    </location>
</feature>
<comment type="caution">
    <text evidence="4">The sequence shown here is derived from an EMBL/GenBank/DDBJ whole genome shotgun (WGS) entry which is preliminary data.</text>
</comment>
<dbReference type="AlphaFoldDB" id="A0A2N5DQC1"/>
<dbReference type="InterPro" id="IPR016181">
    <property type="entry name" value="Acyl_CoA_acyltransferase"/>
</dbReference>
<keyword evidence="1 4" id="KW-0808">Transferase</keyword>
<dbReference type="Pfam" id="PF13673">
    <property type="entry name" value="Acetyltransf_10"/>
    <property type="match status" value="1"/>
</dbReference>
<evidence type="ECO:0000256" key="2">
    <source>
        <dbReference type="ARBA" id="ARBA00023315"/>
    </source>
</evidence>
<dbReference type="EMBL" id="PJRS01000010">
    <property type="protein sequence ID" value="PLR28260.1"/>
    <property type="molecule type" value="Genomic_DNA"/>
</dbReference>
<dbReference type="Gene3D" id="3.40.630.30">
    <property type="match status" value="1"/>
</dbReference>
<evidence type="ECO:0000256" key="1">
    <source>
        <dbReference type="ARBA" id="ARBA00022679"/>
    </source>
</evidence>
<evidence type="ECO:0000259" key="3">
    <source>
        <dbReference type="PROSITE" id="PS51186"/>
    </source>
</evidence>
<dbReference type="PROSITE" id="PS51186">
    <property type="entry name" value="GNAT"/>
    <property type="match status" value="1"/>
</dbReference>
<gene>
    <name evidence="4" type="ORF">SGCZBJ_04455</name>
</gene>
<dbReference type="PANTHER" id="PTHR43800:SF1">
    <property type="entry name" value="PEPTIDYL-LYSINE N-ACETYLTRANSFERASE YJAB"/>
    <property type="match status" value="1"/>
</dbReference>
<name>A0A2N5DQC1_9CAUL</name>
<keyword evidence="5" id="KW-1185">Reference proteome</keyword>
<dbReference type="OrthoDB" id="7205533at2"/>
<dbReference type="CDD" id="cd04301">
    <property type="entry name" value="NAT_SF"/>
    <property type="match status" value="1"/>
</dbReference>
<dbReference type="InterPro" id="IPR000182">
    <property type="entry name" value="GNAT_dom"/>
</dbReference>
<protein>
    <submittedName>
        <fullName evidence="4">Acetyltransferase</fullName>
    </submittedName>
</protein>
<reference evidence="4 5" key="1">
    <citation type="submission" date="2017-12" db="EMBL/GenBank/DDBJ databases">
        <title>The genome sequence of Caulobacter sp. 410.</title>
        <authorList>
            <person name="Gao J."/>
            <person name="Mao X."/>
            <person name="Sun J."/>
        </authorList>
    </citation>
    <scope>NUCLEOTIDE SEQUENCE [LARGE SCALE GENOMIC DNA]</scope>
    <source>
        <strain evidence="4 5">410</strain>
    </source>
</reference>
<organism evidence="4 5">
    <name type="scientific">Caulobacter zeae</name>
    <dbReference type="NCBI Taxonomy" id="2055137"/>
    <lineage>
        <taxon>Bacteria</taxon>
        <taxon>Pseudomonadati</taxon>
        <taxon>Pseudomonadota</taxon>
        <taxon>Alphaproteobacteria</taxon>
        <taxon>Caulobacterales</taxon>
        <taxon>Caulobacteraceae</taxon>
        <taxon>Caulobacter</taxon>
    </lineage>
</organism>
<dbReference type="SUPFAM" id="SSF55729">
    <property type="entry name" value="Acyl-CoA N-acyltransferases (Nat)"/>
    <property type="match status" value="1"/>
</dbReference>
<evidence type="ECO:0000313" key="5">
    <source>
        <dbReference type="Proteomes" id="UP000234479"/>
    </source>
</evidence>
<dbReference type="RefSeq" id="WP_101716813.1">
    <property type="nucleotide sequence ID" value="NZ_PJRS01000010.1"/>
</dbReference>